<name>A0A848QIS3_9SPHN</name>
<dbReference type="GO" id="GO:0009279">
    <property type="term" value="C:cell outer membrane"/>
    <property type="evidence" value="ECO:0007669"/>
    <property type="project" value="UniProtKB-SubCell"/>
</dbReference>
<evidence type="ECO:0000259" key="17">
    <source>
        <dbReference type="Pfam" id="PF00593"/>
    </source>
</evidence>
<keyword evidence="10 15" id="KW-0798">TonB box</keyword>
<dbReference type="InterPro" id="IPR037066">
    <property type="entry name" value="Plug_dom_sf"/>
</dbReference>
<keyword evidence="5" id="KW-0410">Iron transport</keyword>
<dbReference type="CDD" id="cd01347">
    <property type="entry name" value="ligand_gated_channel"/>
    <property type="match status" value="1"/>
</dbReference>
<comment type="subcellular location">
    <subcellularLocation>
        <location evidence="1 14">Cell outer membrane</location>
        <topology evidence="1 14">Multi-pass membrane protein</topology>
    </subcellularLocation>
</comment>
<dbReference type="Proteomes" id="UP000561181">
    <property type="component" value="Unassembled WGS sequence"/>
</dbReference>
<evidence type="ECO:0000256" key="10">
    <source>
        <dbReference type="ARBA" id="ARBA00023077"/>
    </source>
</evidence>
<dbReference type="NCBIfam" id="TIGR01783">
    <property type="entry name" value="TonB-siderophor"/>
    <property type="match status" value="1"/>
</dbReference>
<keyword evidence="20" id="KW-1185">Reference proteome</keyword>
<evidence type="ECO:0000256" key="16">
    <source>
        <dbReference type="SAM" id="SignalP"/>
    </source>
</evidence>
<dbReference type="InterPro" id="IPR012910">
    <property type="entry name" value="Plug_dom"/>
</dbReference>
<dbReference type="InterPro" id="IPR039426">
    <property type="entry name" value="TonB-dep_rcpt-like"/>
</dbReference>
<organism evidence="19 20">
    <name type="scientific">Pontixanthobacter rizhaonensis</name>
    <dbReference type="NCBI Taxonomy" id="2730337"/>
    <lineage>
        <taxon>Bacteria</taxon>
        <taxon>Pseudomonadati</taxon>
        <taxon>Pseudomonadota</taxon>
        <taxon>Alphaproteobacteria</taxon>
        <taxon>Sphingomonadales</taxon>
        <taxon>Erythrobacteraceae</taxon>
        <taxon>Pontixanthobacter</taxon>
    </lineage>
</organism>
<proteinExistence type="inferred from homology"/>
<protein>
    <submittedName>
        <fullName evidence="19">TonB-dependent siderophore receptor</fullName>
    </submittedName>
</protein>
<comment type="caution">
    <text evidence="19">The sequence shown here is derived from an EMBL/GenBank/DDBJ whole genome shotgun (WGS) entry which is preliminary data.</text>
</comment>
<dbReference type="Pfam" id="PF00593">
    <property type="entry name" value="TonB_dep_Rec_b-barrel"/>
    <property type="match status" value="1"/>
</dbReference>
<evidence type="ECO:0000256" key="5">
    <source>
        <dbReference type="ARBA" id="ARBA00022496"/>
    </source>
</evidence>
<dbReference type="PANTHER" id="PTHR32552">
    <property type="entry name" value="FERRICHROME IRON RECEPTOR-RELATED"/>
    <property type="match status" value="1"/>
</dbReference>
<reference evidence="19 20" key="1">
    <citation type="submission" date="2020-04" db="EMBL/GenBank/DDBJ databases">
        <authorList>
            <person name="Liu A."/>
        </authorList>
    </citation>
    <scope>NUCLEOTIDE SEQUENCE [LARGE SCALE GENOMIC DNA]</scope>
    <source>
        <strain evidence="19 20">RZ02</strain>
    </source>
</reference>
<dbReference type="SUPFAM" id="SSF56935">
    <property type="entry name" value="Porins"/>
    <property type="match status" value="1"/>
</dbReference>
<evidence type="ECO:0000256" key="9">
    <source>
        <dbReference type="ARBA" id="ARBA00023065"/>
    </source>
</evidence>
<dbReference type="PROSITE" id="PS52016">
    <property type="entry name" value="TONB_DEPENDENT_REC_3"/>
    <property type="match status" value="1"/>
</dbReference>
<keyword evidence="6 14" id="KW-0812">Transmembrane</keyword>
<keyword evidence="11 14" id="KW-0472">Membrane</keyword>
<dbReference type="GO" id="GO:0015344">
    <property type="term" value="F:siderophore uptake transmembrane transporter activity"/>
    <property type="evidence" value="ECO:0007669"/>
    <property type="project" value="TreeGrafter"/>
</dbReference>
<evidence type="ECO:0000256" key="14">
    <source>
        <dbReference type="PROSITE-ProRule" id="PRU01360"/>
    </source>
</evidence>
<dbReference type="Gene3D" id="2.170.130.10">
    <property type="entry name" value="TonB-dependent receptor, plug domain"/>
    <property type="match status" value="1"/>
</dbReference>
<dbReference type="GO" id="GO:0038023">
    <property type="term" value="F:signaling receptor activity"/>
    <property type="evidence" value="ECO:0007669"/>
    <property type="project" value="InterPro"/>
</dbReference>
<keyword evidence="9" id="KW-0406">Ion transport</keyword>
<evidence type="ECO:0000256" key="15">
    <source>
        <dbReference type="RuleBase" id="RU003357"/>
    </source>
</evidence>
<keyword evidence="12 19" id="KW-0675">Receptor</keyword>
<dbReference type="Pfam" id="PF07715">
    <property type="entry name" value="Plug"/>
    <property type="match status" value="1"/>
</dbReference>
<dbReference type="GO" id="GO:0015891">
    <property type="term" value="P:siderophore transport"/>
    <property type="evidence" value="ECO:0007669"/>
    <property type="project" value="InterPro"/>
</dbReference>
<dbReference type="RefSeq" id="WP_170009456.1">
    <property type="nucleotide sequence ID" value="NZ_JABCRE010000002.1"/>
</dbReference>
<dbReference type="InterPro" id="IPR036942">
    <property type="entry name" value="Beta-barrel_TonB_sf"/>
</dbReference>
<evidence type="ECO:0000256" key="7">
    <source>
        <dbReference type="ARBA" id="ARBA00022729"/>
    </source>
</evidence>
<dbReference type="EMBL" id="JABCRE010000002">
    <property type="protein sequence ID" value="NMW30629.1"/>
    <property type="molecule type" value="Genomic_DNA"/>
</dbReference>
<accession>A0A848QIS3</accession>
<evidence type="ECO:0000313" key="20">
    <source>
        <dbReference type="Proteomes" id="UP000561181"/>
    </source>
</evidence>
<evidence type="ECO:0000313" key="19">
    <source>
        <dbReference type="EMBL" id="NMW30629.1"/>
    </source>
</evidence>
<evidence type="ECO:0000256" key="6">
    <source>
        <dbReference type="ARBA" id="ARBA00022692"/>
    </source>
</evidence>
<evidence type="ECO:0000256" key="13">
    <source>
        <dbReference type="ARBA" id="ARBA00023237"/>
    </source>
</evidence>
<keyword evidence="8" id="KW-0408">Iron</keyword>
<dbReference type="InterPro" id="IPR000531">
    <property type="entry name" value="Beta-barrel_TonB"/>
</dbReference>
<dbReference type="PANTHER" id="PTHR32552:SF68">
    <property type="entry name" value="FERRICHROME OUTER MEMBRANE TRANSPORTER_PHAGE RECEPTOR"/>
    <property type="match status" value="1"/>
</dbReference>
<evidence type="ECO:0000259" key="18">
    <source>
        <dbReference type="Pfam" id="PF07715"/>
    </source>
</evidence>
<evidence type="ECO:0000256" key="2">
    <source>
        <dbReference type="ARBA" id="ARBA00009810"/>
    </source>
</evidence>
<sequence length="714" mass="78332">MCYRSLRSALLVSAATLAAPAMAQANADSADSEDIVVTGKVLYTDQVNALRSPTPIIDVPQSLSIVTSEEIAERGFTSIGQIVDYTPGINTSQGEGHRDAIVFRGTRSTADFFIDGVRDDVQYYRGLYNLEQVEVLRGPNALLFGRGGSGGIINRVTKKATIGETFGGGQLALDTFGEFSIQGDINLAASETVAVRLNASYENLNNHRDFYDGDRIGINPTVRFAISPDTTLDLSYEYANHDRFIDRGIPTGADGRPVEALQDVVFGDPDQNFLDLAAHLLRANVQHQFSENLKGNFSAFYGSYDKVYSNFFTNSYDPVTNIAELDGYVDTTKRDNFSLSGNLVGDFETGSIGHTVVGGFEYISTSSDQKRFNTRFSTSVDDVANNVPGARTDRADFLAVRPINLRNSVGVVADGRTTTNDFGVDINDDTRVSIDVFSAYIQDEVEVTDWLDVIVGARFDSFDIEVNNVVGAEVRTRKDEEISPRLGLVIKPQENISLYTSYSESFLPRSGEQFANIDGSNNVLDPNTFTNLEAGIKWDFNSGLSLTAAVFEIQQSQPEVDDNNVQNFVVVDSEIQGFEIQLQGRVTDFWSVSAGYSYLDGEQVEQAGPTGLRPRELPENTFSLWNAFTVTSKFGLGLGVTYQDESFINNGNSATLPSYTRFDASAYYDVSENLRVQVNIENLTDELYFPNSHSTHQATVGAPLNARFAVSAKF</sequence>
<evidence type="ECO:0000256" key="3">
    <source>
        <dbReference type="ARBA" id="ARBA00022448"/>
    </source>
</evidence>
<evidence type="ECO:0000256" key="12">
    <source>
        <dbReference type="ARBA" id="ARBA00023170"/>
    </source>
</evidence>
<keyword evidence="3 14" id="KW-0813">Transport</keyword>
<keyword evidence="4 14" id="KW-1134">Transmembrane beta strand</keyword>
<evidence type="ECO:0000256" key="1">
    <source>
        <dbReference type="ARBA" id="ARBA00004571"/>
    </source>
</evidence>
<feature type="chain" id="PRO_5033017317" evidence="16">
    <location>
        <begin position="24"/>
        <end position="714"/>
    </location>
</feature>
<feature type="signal peptide" evidence="16">
    <location>
        <begin position="1"/>
        <end position="23"/>
    </location>
</feature>
<gene>
    <name evidence="19" type="ORF">HKD42_00970</name>
</gene>
<keyword evidence="7 16" id="KW-0732">Signal</keyword>
<dbReference type="AlphaFoldDB" id="A0A848QIS3"/>
<evidence type="ECO:0000256" key="4">
    <source>
        <dbReference type="ARBA" id="ARBA00022452"/>
    </source>
</evidence>
<comment type="similarity">
    <text evidence="2 14 15">Belongs to the TonB-dependent receptor family.</text>
</comment>
<dbReference type="Gene3D" id="2.40.170.20">
    <property type="entry name" value="TonB-dependent receptor, beta-barrel domain"/>
    <property type="match status" value="1"/>
</dbReference>
<keyword evidence="13 14" id="KW-0998">Cell outer membrane</keyword>
<feature type="domain" description="TonB-dependent receptor plug" evidence="18">
    <location>
        <begin position="56"/>
        <end position="152"/>
    </location>
</feature>
<evidence type="ECO:0000256" key="11">
    <source>
        <dbReference type="ARBA" id="ARBA00023136"/>
    </source>
</evidence>
<feature type="domain" description="TonB-dependent receptor-like beta-barrel" evidence="17">
    <location>
        <begin position="224"/>
        <end position="683"/>
    </location>
</feature>
<evidence type="ECO:0000256" key="8">
    <source>
        <dbReference type="ARBA" id="ARBA00023004"/>
    </source>
</evidence>
<dbReference type="InterPro" id="IPR010105">
    <property type="entry name" value="TonB_sidphr_rcpt"/>
</dbReference>